<dbReference type="EMBL" id="JACGWK010001323">
    <property type="protein sequence ID" value="KAL0291105.1"/>
    <property type="molecule type" value="Genomic_DNA"/>
</dbReference>
<dbReference type="AlphaFoldDB" id="A0AAW2J9J5"/>
<comment type="caution">
    <text evidence="2">The sequence shown here is derived from an EMBL/GenBank/DDBJ whole genome shotgun (WGS) entry which is preliminary data.</text>
</comment>
<dbReference type="PANTHER" id="PTHR36048:SF1">
    <property type="entry name" value="RIBOSOME MATURATION FACTOR"/>
    <property type="match status" value="1"/>
</dbReference>
<organism evidence="2">
    <name type="scientific">Sesamum angustifolium</name>
    <dbReference type="NCBI Taxonomy" id="2727405"/>
    <lineage>
        <taxon>Eukaryota</taxon>
        <taxon>Viridiplantae</taxon>
        <taxon>Streptophyta</taxon>
        <taxon>Embryophyta</taxon>
        <taxon>Tracheophyta</taxon>
        <taxon>Spermatophyta</taxon>
        <taxon>Magnoliopsida</taxon>
        <taxon>eudicotyledons</taxon>
        <taxon>Gunneridae</taxon>
        <taxon>Pentapetalae</taxon>
        <taxon>asterids</taxon>
        <taxon>lamiids</taxon>
        <taxon>Lamiales</taxon>
        <taxon>Pedaliaceae</taxon>
        <taxon>Sesamum</taxon>
    </lineage>
</organism>
<proteinExistence type="predicted"/>
<sequence length="233" mass="26200">MAAKPLTSEAIALAEKKMDMTLDDIIKMSKTNAMKPKRQRISRGGQKFVNNVPKDNSFKVRRYMDTRSSLRQGTLARRRSNFKANQFPLGTEAARKAAFAPIRGGAFKQSRPFSVNKPRYCQSVTGILCLTELFGIELMVALKDIYVPTLDGFGFLAGAPTIQKNPVNGGGFTVKKSQQQTNIGPRQNHQTLDSLFANMKEERKRVLSQQNNWSRRNGGDQPRVPWARGHMRN</sequence>
<evidence type="ECO:0000313" key="2">
    <source>
        <dbReference type="EMBL" id="KAL0291105.1"/>
    </source>
</evidence>
<gene>
    <name evidence="2" type="ORF">Sangu_2544800</name>
</gene>
<reference evidence="2" key="1">
    <citation type="submission" date="2020-06" db="EMBL/GenBank/DDBJ databases">
        <authorList>
            <person name="Li T."/>
            <person name="Hu X."/>
            <person name="Zhang T."/>
            <person name="Song X."/>
            <person name="Zhang H."/>
            <person name="Dai N."/>
            <person name="Sheng W."/>
            <person name="Hou X."/>
            <person name="Wei L."/>
        </authorList>
    </citation>
    <scope>NUCLEOTIDE SEQUENCE</scope>
    <source>
        <strain evidence="2">G01</strain>
        <tissue evidence="2">Leaf</tissue>
    </source>
</reference>
<feature type="region of interest" description="Disordered" evidence="1">
    <location>
        <begin position="210"/>
        <end position="233"/>
    </location>
</feature>
<dbReference type="PANTHER" id="PTHR36048">
    <property type="entry name" value="RIBOSOME MATURATION FACTOR"/>
    <property type="match status" value="1"/>
</dbReference>
<protein>
    <submittedName>
        <fullName evidence="2">Uncharacterized protein</fullName>
    </submittedName>
</protein>
<evidence type="ECO:0000256" key="1">
    <source>
        <dbReference type="SAM" id="MobiDB-lite"/>
    </source>
</evidence>
<name>A0AAW2J9J5_9LAMI</name>
<reference evidence="2" key="2">
    <citation type="journal article" date="2024" name="Plant">
        <title>Genomic evolution and insights into agronomic trait innovations of Sesamum species.</title>
        <authorList>
            <person name="Miao H."/>
            <person name="Wang L."/>
            <person name="Qu L."/>
            <person name="Liu H."/>
            <person name="Sun Y."/>
            <person name="Le M."/>
            <person name="Wang Q."/>
            <person name="Wei S."/>
            <person name="Zheng Y."/>
            <person name="Lin W."/>
            <person name="Duan Y."/>
            <person name="Cao H."/>
            <person name="Xiong S."/>
            <person name="Wang X."/>
            <person name="Wei L."/>
            <person name="Li C."/>
            <person name="Ma Q."/>
            <person name="Ju M."/>
            <person name="Zhao R."/>
            <person name="Li G."/>
            <person name="Mu C."/>
            <person name="Tian Q."/>
            <person name="Mei H."/>
            <person name="Zhang T."/>
            <person name="Gao T."/>
            <person name="Zhang H."/>
        </authorList>
    </citation>
    <scope>NUCLEOTIDE SEQUENCE</scope>
    <source>
        <strain evidence="2">G01</strain>
    </source>
</reference>
<accession>A0AAW2J9J5</accession>